<gene>
    <name evidence="3" type="ORF">EDM21_18330</name>
</gene>
<dbReference type="GO" id="GO:0016757">
    <property type="term" value="F:glycosyltransferase activity"/>
    <property type="evidence" value="ECO:0007669"/>
    <property type="project" value="InterPro"/>
</dbReference>
<dbReference type="AlphaFoldDB" id="A0A7X3FKT6"/>
<dbReference type="CDD" id="cd03801">
    <property type="entry name" value="GT4_PimA-like"/>
    <property type="match status" value="1"/>
</dbReference>
<dbReference type="Gene3D" id="3.40.50.2000">
    <property type="entry name" value="Glycogen Phosphorylase B"/>
    <property type="match status" value="1"/>
</dbReference>
<comment type="caution">
    <text evidence="3">The sequence shown here is derived from an EMBL/GenBank/DDBJ whole genome shotgun (WGS) entry which is preliminary data.</text>
</comment>
<proteinExistence type="predicted"/>
<evidence type="ECO:0000313" key="3">
    <source>
        <dbReference type="EMBL" id="MVP01458.1"/>
    </source>
</evidence>
<organism evidence="3 4">
    <name type="scientific">Paenibacillus lutrae</name>
    <dbReference type="NCBI Taxonomy" id="2078573"/>
    <lineage>
        <taxon>Bacteria</taxon>
        <taxon>Bacillati</taxon>
        <taxon>Bacillota</taxon>
        <taxon>Bacilli</taxon>
        <taxon>Bacillales</taxon>
        <taxon>Paenibacillaceae</taxon>
        <taxon>Paenibacillus</taxon>
    </lineage>
</organism>
<dbReference type="PANTHER" id="PTHR46401">
    <property type="entry name" value="GLYCOSYLTRANSFERASE WBBK-RELATED"/>
    <property type="match status" value="1"/>
</dbReference>
<dbReference type="SUPFAM" id="SSF53756">
    <property type="entry name" value="UDP-Glycosyltransferase/glycogen phosphorylase"/>
    <property type="match status" value="1"/>
</dbReference>
<dbReference type="EMBL" id="RHLK01000012">
    <property type="protein sequence ID" value="MVP01458.1"/>
    <property type="molecule type" value="Genomic_DNA"/>
</dbReference>
<dbReference type="InterPro" id="IPR001296">
    <property type="entry name" value="Glyco_trans_1"/>
</dbReference>
<evidence type="ECO:0000256" key="1">
    <source>
        <dbReference type="ARBA" id="ARBA00022679"/>
    </source>
</evidence>
<sequence>MKWAMLLGSPDISGGTYVIFEHAIRISKSGVEVTIITEDKVDMARLQWHPEAKSLIWKTFKEIDGMLFDVCIATWWKTVFDLHRVNALSYVYFVQSIESRFYSEQEKPLRKLVESTYKLPLHIITEARWIKDYLFENHNQKARLVLNGVRKDIYKNTGERVAERTPGKVRVLVEGPIDVPFKNVSKTIEICKQSKASEIWLLTSSPVERYPGVDKVFSRVPIFKTPEIYGSCDVIVKLSYVEGMFGPPLEMFHCGGTSITYNVTGHDEYIVNGVNGLVADRDDDDQVLKYINNLVEDKALLQTLKDNAMNTAHAWPSWEESAAEFKEAVVDIIKNELSVSRSELQNQSSFLFDWYVIAEDYRIADYNRTGSEFKLKLKKYVKTHHPTVFEILRKIKFNLLIRRR</sequence>
<name>A0A7X3FKT6_9BACL</name>
<dbReference type="Proteomes" id="UP000490800">
    <property type="component" value="Unassembled WGS sequence"/>
</dbReference>
<keyword evidence="4" id="KW-1185">Reference proteome</keyword>
<feature type="domain" description="Glycosyl transferase family 1" evidence="2">
    <location>
        <begin position="219"/>
        <end position="309"/>
    </location>
</feature>
<dbReference type="OrthoDB" id="9797829at2"/>
<reference evidence="3 4" key="1">
    <citation type="journal article" date="2019" name="Microorganisms">
        <title>Paenibacillus lutrae sp. nov., A Chitinolytic Species Isolated from A River Otter in Castril Natural Park, Granada, Spain.</title>
        <authorList>
            <person name="Rodriguez M."/>
            <person name="Reina J.C."/>
            <person name="Bejar V."/>
            <person name="Llamas I."/>
        </authorList>
    </citation>
    <scope>NUCLEOTIDE SEQUENCE [LARGE SCALE GENOMIC DNA]</scope>
    <source>
        <strain evidence="3 4">N10</strain>
    </source>
</reference>
<dbReference type="PANTHER" id="PTHR46401:SF2">
    <property type="entry name" value="GLYCOSYLTRANSFERASE WBBK-RELATED"/>
    <property type="match status" value="1"/>
</dbReference>
<accession>A0A7X3FKT6</accession>
<evidence type="ECO:0000259" key="2">
    <source>
        <dbReference type="Pfam" id="PF00534"/>
    </source>
</evidence>
<dbReference type="Gene3D" id="3.40.50.11090">
    <property type="match status" value="1"/>
</dbReference>
<evidence type="ECO:0000313" key="4">
    <source>
        <dbReference type="Proteomes" id="UP000490800"/>
    </source>
</evidence>
<dbReference type="Pfam" id="PF00534">
    <property type="entry name" value="Glycos_transf_1"/>
    <property type="match status" value="1"/>
</dbReference>
<protein>
    <submittedName>
        <fullName evidence="3">Glycosyltransferase</fullName>
    </submittedName>
</protein>
<dbReference type="GO" id="GO:0009103">
    <property type="term" value="P:lipopolysaccharide biosynthetic process"/>
    <property type="evidence" value="ECO:0007669"/>
    <property type="project" value="TreeGrafter"/>
</dbReference>
<keyword evidence="1 3" id="KW-0808">Transferase</keyword>